<evidence type="ECO:0000256" key="1">
    <source>
        <dbReference type="SAM" id="MobiDB-lite"/>
    </source>
</evidence>
<proteinExistence type="predicted"/>
<feature type="compositionally biased region" description="Polar residues" evidence="1">
    <location>
        <begin position="71"/>
        <end position="94"/>
    </location>
</feature>
<accession>B0EPA7</accession>
<sequence length="494" mass="52491">MSTPAPLPPKPLHLAPQPRRPNKAAPIPKKKHIHQLPPTSKDVFDDDVTLVIDDRPSVKRKPTSAAGDLLSPNSGNSPCKSTASTPRSENGLFNSSLEKGSESSSLISPRGISQTALTNGRHSSHEDPPEHTCVAPSRAAPRPVKHLVQQTATAKSFSPSIGMPSSIMDELQYSPKDTGNCMSFAQPPPSKIKVGSTQQTYAAPIPPTISKTQLIMSSTMAASSPNSCASPKSIGSISSLSQINASTPPSDSSPSINVASPPPVSPRSNVHIVTAPMPPSSKGAVLIAAPPPPSFTKPTVSIAAPPPSMNKPSVTIAAPPPSMNKVNITLAAPPPLSNSTAISQSTSSNTSTLISVSPSNKTVNQVKIENNNIQINNKSVTRPTRDISLNDNCHHITPMEKFNTQLPHKFIKKPFKIPTINIIIKDDENDEKVIELLDKLGEIHTIKETQQQELEEFGLESISYTEFDTLICVKGNSTELSSTCCVGDSILVSY</sequence>
<keyword evidence="3" id="KW-1185">Reference proteome</keyword>
<dbReference type="VEuPathDB" id="AmoebaDB:EDI_228240"/>
<organism evidence="3">
    <name type="scientific">Entamoeba dispar (strain ATCC PRA-260 / SAW760)</name>
    <dbReference type="NCBI Taxonomy" id="370354"/>
    <lineage>
        <taxon>Eukaryota</taxon>
        <taxon>Amoebozoa</taxon>
        <taxon>Evosea</taxon>
        <taxon>Archamoebae</taxon>
        <taxon>Mastigamoebida</taxon>
        <taxon>Entamoebidae</taxon>
        <taxon>Entamoeba</taxon>
    </lineage>
</organism>
<dbReference type="EMBL" id="DS550217">
    <property type="protein sequence ID" value="EDR23644.1"/>
    <property type="molecule type" value="Genomic_DNA"/>
</dbReference>
<evidence type="ECO:0000313" key="3">
    <source>
        <dbReference type="Proteomes" id="UP000008076"/>
    </source>
</evidence>
<dbReference type="OMA" id="NDNCHHI"/>
<name>B0EPA7_ENTDS</name>
<evidence type="ECO:0000313" key="2">
    <source>
        <dbReference type="EMBL" id="EDR23644.1"/>
    </source>
</evidence>
<reference evidence="3" key="1">
    <citation type="submission" date="2007-12" db="EMBL/GenBank/DDBJ databases">
        <title>Annotation of Entamoeba dispar SAW760.</title>
        <authorList>
            <person name="Lorenzi H."/>
            <person name="Inman J."/>
            <person name="Schobel S."/>
            <person name="Amedeo P."/>
            <person name="Caler E."/>
        </authorList>
    </citation>
    <scope>NUCLEOTIDE SEQUENCE [LARGE SCALE GENOMIC DNA]</scope>
    <source>
        <strain evidence="3">ATCC PRA-260 / SAW760</strain>
    </source>
</reference>
<dbReference type="AlphaFoldDB" id="B0EPA7"/>
<feature type="region of interest" description="Disordered" evidence="1">
    <location>
        <begin position="240"/>
        <end position="267"/>
    </location>
</feature>
<feature type="compositionally biased region" description="Polar residues" evidence="1">
    <location>
        <begin position="244"/>
        <end position="258"/>
    </location>
</feature>
<dbReference type="GeneID" id="5885116"/>
<dbReference type="KEGG" id="edi:EDI_228240"/>
<feature type="compositionally biased region" description="Pro residues" evidence="1">
    <location>
        <begin position="1"/>
        <end position="11"/>
    </location>
</feature>
<feature type="compositionally biased region" description="Polar residues" evidence="1">
    <location>
        <begin position="111"/>
        <end position="121"/>
    </location>
</feature>
<dbReference type="RefSeq" id="XP_001739967.1">
    <property type="nucleotide sequence ID" value="XM_001739915.1"/>
</dbReference>
<feature type="compositionally biased region" description="Low complexity" evidence="1">
    <location>
        <begin position="95"/>
        <end position="108"/>
    </location>
</feature>
<protein>
    <submittedName>
        <fullName evidence="2">Uncharacterized protein</fullName>
    </submittedName>
</protein>
<feature type="region of interest" description="Disordered" evidence="1">
    <location>
        <begin position="1"/>
        <end position="142"/>
    </location>
</feature>
<dbReference type="Proteomes" id="UP000008076">
    <property type="component" value="Unassembled WGS sequence"/>
</dbReference>
<dbReference type="OrthoDB" id="30099at2759"/>
<dbReference type="eggNOG" id="ENOG502REIG">
    <property type="taxonomic scope" value="Eukaryota"/>
</dbReference>
<gene>
    <name evidence="2" type="ORF">EDI_228240</name>
</gene>